<dbReference type="Pfam" id="PF13649">
    <property type="entry name" value="Methyltransf_25"/>
    <property type="match status" value="1"/>
</dbReference>
<proteinExistence type="predicted"/>
<organism evidence="2 3">
    <name type="scientific">Mannheimia cairinae</name>
    <dbReference type="NCBI Taxonomy" id="3025936"/>
    <lineage>
        <taxon>Bacteria</taxon>
        <taxon>Pseudomonadati</taxon>
        <taxon>Pseudomonadota</taxon>
        <taxon>Gammaproteobacteria</taxon>
        <taxon>Pasteurellales</taxon>
        <taxon>Pasteurellaceae</taxon>
        <taxon>Mannheimia</taxon>
    </lineage>
</organism>
<dbReference type="SUPFAM" id="SSF53335">
    <property type="entry name" value="S-adenosyl-L-methionine-dependent methyltransferases"/>
    <property type="match status" value="1"/>
</dbReference>
<name>A0ABT5MQ96_9PAST</name>
<keyword evidence="3" id="KW-1185">Reference proteome</keyword>
<dbReference type="InterPro" id="IPR029063">
    <property type="entry name" value="SAM-dependent_MTases_sf"/>
</dbReference>
<feature type="domain" description="Methyltransferase" evidence="1">
    <location>
        <begin position="65"/>
        <end position="148"/>
    </location>
</feature>
<accession>A0ABT5MQ96</accession>
<evidence type="ECO:0000313" key="2">
    <source>
        <dbReference type="EMBL" id="MDD0823659.1"/>
    </source>
</evidence>
<sequence>MKTIYDVPFTELYRNHFSFSQRKPKTASEWDSKAEKMQATDFDRSDDYIQAFISKMDLVGNESLLDVGCGGGAISLAVADKVKQIYALDHSPKMLELVRTRANLQNIHNIQPLVLAWEDDWSQVPEVDICVSSRSSMVPDLELALAKLNAKAKKAVYMTMTVEKDFIVRDVLQYIGRESVGFPSYIYAVNILHQQGYRVKVDFIETKFANQPERKSDLADFIKTVQWSIGQLSEQEITKLTEYYQLHQGNIFARNPETTWAFLSWSK</sequence>
<dbReference type="GO" id="GO:0032259">
    <property type="term" value="P:methylation"/>
    <property type="evidence" value="ECO:0007669"/>
    <property type="project" value="UniProtKB-KW"/>
</dbReference>
<evidence type="ECO:0000259" key="1">
    <source>
        <dbReference type="Pfam" id="PF13649"/>
    </source>
</evidence>
<reference evidence="2 3" key="1">
    <citation type="submission" date="2023-02" db="EMBL/GenBank/DDBJ databases">
        <title>Mannheimia cairiniae sp. nov., a novel species of Mannheimia obtained from moscovy ducks (Cairina moschata) and reclassification of Mannheimia ovis as heterotypic synonym of Mannheimia pernigra.</title>
        <authorList>
            <person name="Christensen H."/>
        </authorList>
    </citation>
    <scope>NUCLEOTIDE SEQUENCE [LARGE SCALE GENOMIC DNA]</scope>
    <source>
        <strain evidence="2 3">AT1</strain>
    </source>
</reference>
<keyword evidence="2" id="KW-0489">Methyltransferase</keyword>
<gene>
    <name evidence="2" type="ORF">PTQ27_04110</name>
</gene>
<dbReference type="Gene3D" id="3.40.50.150">
    <property type="entry name" value="Vaccinia Virus protein VP39"/>
    <property type="match status" value="1"/>
</dbReference>
<dbReference type="EMBL" id="JAQSJE010000003">
    <property type="protein sequence ID" value="MDD0823659.1"/>
    <property type="molecule type" value="Genomic_DNA"/>
</dbReference>
<keyword evidence="2" id="KW-0808">Transferase</keyword>
<dbReference type="CDD" id="cd02440">
    <property type="entry name" value="AdoMet_MTases"/>
    <property type="match status" value="1"/>
</dbReference>
<dbReference type="RefSeq" id="WP_273747952.1">
    <property type="nucleotide sequence ID" value="NZ_JAQSJE010000003.1"/>
</dbReference>
<comment type="caution">
    <text evidence="2">The sequence shown here is derived from an EMBL/GenBank/DDBJ whole genome shotgun (WGS) entry which is preliminary data.</text>
</comment>
<dbReference type="InterPro" id="IPR041698">
    <property type="entry name" value="Methyltransf_25"/>
</dbReference>
<dbReference type="Proteomes" id="UP001221909">
    <property type="component" value="Unassembled WGS sequence"/>
</dbReference>
<evidence type="ECO:0000313" key="3">
    <source>
        <dbReference type="Proteomes" id="UP001221909"/>
    </source>
</evidence>
<dbReference type="GO" id="GO:0008168">
    <property type="term" value="F:methyltransferase activity"/>
    <property type="evidence" value="ECO:0007669"/>
    <property type="project" value="UniProtKB-KW"/>
</dbReference>
<protein>
    <submittedName>
        <fullName evidence="2">Methyltransferase domain-containing protein</fullName>
    </submittedName>
</protein>